<evidence type="ECO:0000256" key="7">
    <source>
        <dbReference type="SAM" id="MobiDB-lite"/>
    </source>
</evidence>
<evidence type="ECO:0000256" key="2">
    <source>
        <dbReference type="ARBA" id="ARBA00022723"/>
    </source>
</evidence>
<evidence type="ECO:0000313" key="9">
    <source>
        <dbReference type="EMBL" id="EAW24531.1"/>
    </source>
</evidence>
<sequence>MPPALAVRLTCQACTRRKVKCDKKSPCTNCVKHGISCVAVERPRWPRGRSGKQAISREQDLSNRVAKLEQIIEDFTHSKRGTEDVSSSRGDTTIPRSGRAPKPPSERVQTTEELFPPQPSVILQSTDTRDDALGSGFANNTTRRERHTENHPELPSEPVRRRILVDIFLRQVDPVLKILHRPSLCAYLLEGKPYLDYAPGHPVPAALASAVFYMASSSLAEDQCLALLAERKETVLARYNDETMTALARVDFLVTNHLTVLQAFVLSLVAARTHDHSRKVWTMLSVALRIAQALSLHMTDPPFPVTPFEREMRRRLWHLIGWLDLEASLNRGSESMMRSAWIQTHSLTNINDDDFGFDSEDPLPAAQSGPTEATLLILFAHGQCALRALDLSHFAEPGITDIHMRQQTVDHFRRTTKELLAGCDPENVPFHWFTSQIQEQISAVLQLIALRPLQRSPTFVPAELPAPQMLALAADILERRQRMFSDPRAQPWCWFELLYFPWHALVVAMTEVCVCTDRWVIDRYWHTLERSYDLFQKQAVGTHYDWLSASMDSLMSNARAARQKVVDSDSTGLQAPSSHIYMDMASLEGPALSESLPSVPDATLAAEELTQLQDQEVSAWAQYGDFTDRFYELHAIFDGGLS</sequence>
<keyword evidence="6" id="KW-0539">Nucleus</keyword>
<name>A1D0L1_NEOFI</name>
<dbReference type="InterPro" id="IPR007219">
    <property type="entry name" value="XnlR_reg_dom"/>
</dbReference>
<dbReference type="Pfam" id="PF00172">
    <property type="entry name" value="Zn_clus"/>
    <property type="match status" value="1"/>
</dbReference>
<keyword evidence="3" id="KW-0805">Transcription regulation</keyword>
<dbReference type="PROSITE" id="PS00463">
    <property type="entry name" value="ZN2_CY6_FUNGAL_1"/>
    <property type="match status" value="1"/>
</dbReference>
<dbReference type="HOGENOM" id="CLU_004083_7_1_1"/>
<dbReference type="PANTHER" id="PTHR31001">
    <property type="entry name" value="UNCHARACTERIZED TRANSCRIPTIONAL REGULATORY PROTEIN"/>
    <property type="match status" value="1"/>
</dbReference>
<dbReference type="GO" id="GO:0003677">
    <property type="term" value="F:DNA binding"/>
    <property type="evidence" value="ECO:0007669"/>
    <property type="project" value="UniProtKB-KW"/>
</dbReference>
<evidence type="ECO:0000256" key="3">
    <source>
        <dbReference type="ARBA" id="ARBA00023015"/>
    </source>
</evidence>
<dbReference type="AlphaFoldDB" id="A1D0L1"/>
<dbReference type="SUPFAM" id="SSF57701">
    <property type="entry name" value="Zn2/Cys6 DNA-binding domain"/>
    <property type="match status" value="1"/>
</dbReference>
<dbReference type="InterPro" id="IPR036864">
    <property type="entry name" value="Zn2-C6_fun-type_DNA-bd_sf"/>
</dbReference>
<dbReference type="SMART" id="SM00066">
    <property type="entry name" value="GAL4"/>
    <property type="match status" value="1"/>
</dbReference>
<keyword evidence="10" id="KW-1185">Reference proteome</keyword>
<keyword evidence="2" id="KW-0479">Metal-binding</keyword>
<dbReference type="EMBL" id="DS027686">
    <property type="protein sequence ID" value="EAW24531.1"/>
    <property type="molecule type" value="Genomic_DNA"/>
</dbReference>
<dbReference type="GO" id="GO:0008270">
    <property type="term" value="F:zinc ion binding"/>
    <property type="evidence" value="ECO:0007669"/>
    <property type="project" value="InterPro"/>
</dbReference>
<dbReference type="InterPro" id="IPR050613">
    <property type="entry name" value="Sec_Metabolite_Reg"/>
</dbReference>
<feature type="compositionally biased region" description="Basic and acidic residues" evidence="7">
    <location>
        <begin position="142"/>
        <end position="155"/>
    </location>
</feature>
<dbReference type="GO" id="GO:0005634">
    <property type="term" value="C:nucleus"/>
    <property type="evidence" value="ECO:0007669"/>
    <property type="project" value="UniProtKB-SubCell"/>
</dbReference>
<comment type="subcellular location">
    <subcellularLocation>
        <location evidence="1">Nucleus</location>
    </subcellularLocation>
</comment>
<dbReference type="GO" id="GO:0000981">
    <property type="term" value="F:DNA-binding transcription factor activity, RNA polymerase II-specific"/>
    <property type="evidence" value="ECO:0007669"/>
    <property type="project" value="InterPro"/>
</dbReference>
<feature type="region of interest" description="Disordered" evidence="7">
    <location>
        <begin position="75"/>
        <end position="155"/>
    </location>
</feature>
<evidence type="ECO:0000313" key="10">
    <source>
        <dbReference type="Proteomes" id="UP000006702"/>
    </source>
</evidence>
<feature type="domain" description="Zn(2)-C6 fungal-type" evidence="8">
    <location>
        <begin position="10"/>
        <end position="39"/>
    </location>
</feature>
<dbReference type="OMA" id="WPNVWDA"/>
<dbReference type="Pfam" id="PF04082">
    <property type="entry name" value="Fungal_trans"/>
    <property type="match status" value="1"/>
</dbReference>
<dbReference type="PROSITE" id="PS50048">
    <property type="entry name" value="ZN2_CY6_FUNGAL_2"/>
    <property type="match status" value="1"/>
</dbReference>
<keyword evidence="4" id="KW-0238">DNA-binding</keyword>
<proteinExistence type="predicted"/>
<keyword evidence="5" id="KW-0804">Transcription</keyword>
<feature type="compositionally biased region" description="Polar residues" evidence="7">
    <location>
        <begin position="84"/>
        <end position="95"/>
    </location>
</feature>
<evidence type="ECO:0000256" key="5">
    <source>
        <dbReference type="ARBA" id="ARBA00023163"/>
    </source>
</evidence>
<dbReference type="RefSeq" id="XP_001266428.1">
    <property type="nucleotide sequence ID" value="XM_001266427.1"/>
</dbReference>
<evidence type="ECO:0000259" key="8">
    <source>
        <dbReference type="PROSITE" id="PS50048"/>
    </source>
</evidence>
<dbReference type="PANTHER" id="PTHR31001:SF50">
    <property type="entry name" value="ZN(II)2CYS6 TRANSCRIPTION FACTOR (EUROFUNG)"/>
    <property type="match status" value="1"/>
</dbReference>
<organism evidence="9 10">
    <name type="scientific">Neosartorya fischeri (strain ATCC 1020 / DSM 3700 / CBS 544.65 / FGSC A1164 / JCM 1740 / NRRL 181 / WB 181)</name>
    <name type="common">Aspergillus fischerianus</name>
    <dbReference type="NCBI Taxonomy" id="331117"/>
    <lineage>
        <taxon>Eukaryota</taxon>
        <taxon>Fungi</taxon>
        <taxon>Dikarya</taxon>
        <taxon>Ascomycota</taxon>
        <taxon>Pezizomycotina</taxon>
        <taxon>Eurotiomycetes</taxon>
        <taxon>Eurotiomycetidae</taxon>
        <taxon>Eurotiales</taxon>
        <taxon>Aspergillaceae</taxon>
        <taxon>Aspergillus</taxon>
        <taxon>Aspergillus subgen. Fumigati</taxon>
    </lineage>
</organism>
<dbReference type="KEGG" id="nfi:NFIA_041090"/>
<dbReference type="OrthoDB" id="435881at2759"/>
<dbReference type="eggNOG" id="ENOG502SHJA">
    <property type="taxonomic scope" value="Eukaryota"/>
</dbReference>
<dbReference type="CDD" id="cd12148">
    <property type="entry name" value="fungal_TF_MHR"/>
    <property type="match status" value="1"/>
</dbReference>
<dbReference type="GeneID" id="4592504"/>
<evidence type="ECO:0000256" key="1">
    <source>
        <dbReference type="ARBA" id="ARBA00004123"/>
    </source>
</evidence>
<gene>
    <name evidence="9" type="ORF">NFIA_041090</name>
</gene>
<dbReference type="Gene3D" id="4.10.240.10">
    <property type="entry name" value="Zn(2)-C6 fungal-type DNA-binding domain"/>
    <property type="match status" value="1"/>
</dbReference>
<evidence type="ECO:0000256" key="6">
    <source>
        <dbReference type="ARBA" id="ARBA00023242"/>
    </source>
</evidence>
<evidence type="ECO:0000256" key="4">
    <source>
        <dbReference type="ARBA" id="ARBA00023125"/>
    </source>
</evidence>
<dbReference type="VEuPathDB" id="FungiDB:NFIA_041090"/>
<reference evidence="10" key="1">
    <citation type="journal article" date="2008" name="PLoS Genet.">
        <title>Genomic islands in the pathogenic filamentous fungus Aspergillus fumigatus.</title>
        <authorList>
            <person name="Fedorova N.D."/>
            <person name="Khaldi N."/>
            <person name="Joardar V.S."/>
            <person name="Maiti R."/>
            <person name="Amedeo P."/>
            <person name="Anderson M.J."/>
            <person name="Crabtree J."/>
            <person name="Silva J.C."/>
            <person name="Badger J.H."/>
            <person name="Albarraq A."/>
            <person name="Angiuoli S."/>
            <person name="Bussey H."/>
            <person name="Bowyer P."/>
            <person name="Cotty P.J."/>
            <person name="Dyer P.S."/>
            <person name="Egan A."/>
            <person name="Galens K."/>
            <person name="Fraser-Liggett C.M."/>
            <person name="Haas B.J."/>
            <person name="Inman J.M."/>
            <person name="Kent R."/>
            <person name="Lemieux S."/>
            <person name="Malavazi I."/>
            <person name="Orvis J."/>
            <person name="Roemer T."/>
            <person name="Ronning C.M."/>
            <person name="Sundaram J.P."/>
            <person name="Sutton G."/>
            <person name="Turner G."/>
            <person name="Venter J.C."/>
            <person name="White O.R."/>
            <person name="Whitty B.R."/>
            <person name="Youngman P."/>
            <person name="Wolfe K.H."/>
            <person name="Goldman G.H."/>
            <person name="Wortman J.R."/>
            <person name="Jiang B."/>
            <person name="Denning D.W."/>
            <person name="Nierman W.C."/>
        </authorList>
    </citation>
    <scope>NUCLEOTIDE SEQUENCE [LARGE SCALE GENOMIC DNA]</scope>
    <source>
        <strain evidence="10">ATCC 1020 / DSM 3700 / CBS 544.65 / FGSC A1164 / JCM 1740 / NRRL 181 / WB 181</strain>
    </source>
</reference>
<protein>
    <submittedName>
        <fullName evidence="9">C6 zinc finger domain protein</fullName>
    </submittedName>
</protein>
<dbReference type="GO" id="GO:0006351">
    <property type="term" value="P:DNA-templated transcription"/>
    <property type="evidence" value="ECO:0007669"/>
    <property type="project" value="InterPro"/>
</dbReference>
<dbReference type="InterPro" id="IPR001138">
    <property type="entry name" value="Zn2Cys6_DnaBD"/>
</dbReference>
<dbReference type="CDD" id="cd00067">
    <property type="entry name" value="GAL4"/>
    <property type="match status" value="1"/>
</dbReference>
<dbReference type="Proteomes" id="UP000006702">
    <property type="component" value="Unassembled WGS sequence"/>
</dbReference>
<accession>A1D0L1</accession>